<dbReference type="NCBIfam" id="TIGR01640">
    <property type="entry name" value="F_box_assoc_1"/>
    <property type="match status" value="1"/>
</dbReference>
<dbReference type="AlphaFoldDB" id="A0A498KF43"/>
<feature type="domain" description="F-box associated beta-propeller type 3" evidence="1">
    <location>
        <begin position="224"/>
        <end position="519"/>
    </location>
</feature>
<organism evidence="2 3">
    <name type="scientific">Malus domestica</name>
    <name type="common">Apple</name>
    <name type="synonym">Pyrus malus</name>
    <dbReference type="NCBI Taxonomy" id="3750"/>
    <lineage>
        <taxon>Eukaryota</taxon>
        <taxon>Viridiplantae</taxon>
        <taxon>Streptophyta</taxon>
        <taxon>Embryophyta</taxon>
        <taxon>Tracheophyta</taxon>
        <taxon>Spermatophyta</taxon>
        <taxon>Magnoliopsida</taxon>
        <taxon>eudicotyledons</taxon>
        <taxon>Gunneridae</taxon>
        <taxon>Pentapetalae</taxon>
        <taxon>rosids</taxon>
        <taxon>fabids</taxon>
        <taxon>Rosales</taxon>
        <taxon>Rosaceae</taxon>
        <taxon>Amygdaloideae</taxon>
        <taxon>Maleae</taxon>
        <taxon>Malus</taxon>
    </lineage>
</organism>
<dbReference type="InterPro" id="IPR036047">
    <property type="entry name" value="F-box-like_dom_sf"/>
</dbReference>
<accession>A0A498KF43</accession>
<proteinExistence type="predicted"/>
<dbReference type="Gene3D" id="1.20.1280.50">
    <property type="match status" value="1"/>
</dbReference>
<protein>
    <recommendedName>
        <fullName evidence="1">F-box associated beta-propeller type 3 domain-containing protein</fullName>
    </recommendedName>
</protein>
<dbReference type="PANTHER" id="PTHR31111">
    <property type="entry name" value="BNAA05G37150D PROTEIN-RELATED"/>
    <property type="match status" value="1"/>
</dbReference>
<reference evidence="2 3" key="1">
    <citation type="submission" date="2018-10" db="EMBL/GenBank/DDBJ databases">
        <title>A high-quality apple genome assembly.</title>
        <authorList>
            <person name="Hu J."/>
        </authorList>
    </citation>
    <scope>NUCLEOTIDE SEQUENCE [LARGE SCALE GENOMIC DNA]</scope>
    <source>
        <strain evidence="3">cv. HFTH1</strain>
        <tissue evidence="2">Young leaf</tissue>
    </source>
</reference>
<dbReference type="Pfam" id="PF08268">
    <property type="entry name" value="FBA_3"/>
    <property type="match status" value="1"/>
</dbReference>
<comment type="caution">
    <text evidence="2">The sequence shown here is derived from an EMBL/GenBank/DDBJ whole genome shotgun (WGS) entry which is preliminary data.</text>
</comment>
<dbReference type="Proteomes" id="UP000290289">
    <property type="component" value="Chromosome 2"/>
</dbReference>
<sequence length="558" mass="65091">MRYSQQEWDDYSSDLPYTFTYIVEVGGCVGVFVDYSRKQNIALWILKDCQNHVWVKKTIPLLSIVRKYHDRERRWRVDCFGTIGNGYDDHPPQYYLYNMKSKHERTLDFTFPTGMRSVYDNREESMELITSYEDSIIPLKLHNIQEEKYRVMNIEVDDHPTPELPSEIIFTHILPRLPPTFLIKQCSRVCKSWSSLIRHHSFVTAYRNFQCSKGTTNFLLRKGDRFFSSQLNQEGILTPATRLSTIDIELIYYYSTVRSLDGLLVIGSYGDDPVTISNPSTGESIQLPHEKIDRKICPTYHIGFTPFTNEYKVLQILFGSDEKGDTNITLNIFTLGMDYSWRPLQVDVGDLPFDLQHPPFDMRSDRRSVCLHGAIHWLHEQSQSILVFDLGDEAFRVIPLPQEYDYTREWEWDDYSPDIPIVEVGGCVGVFVDDSRKQNPLWILKDYQNHVWVKETIPVPSTVRRYYDRWKLDCFGTIGAGDDLLLEVTLFGYSPGFDDSPPEYFLYNMKSKHERTLDFTFPTGMPSVYDDPEEPMKLIASYEDSIIPLKLHNSVTES</sequence>
<dbReference type="InterPro" id="IPR017451">
    <property type="entry name" value="F-box-assoc_interact_dom"/>
</dbReference>
<keyword evidence="3" id="KW-1185">Reference proteome</keyword>
<evidence type="ECO:0000313" key="3">
    <source>
        <dbReference type="Proteomes" id="UP000290289"/>
    </source>
</evidence>
<dbReference type="PANTHER" id="PTHR31111:SF136">
    <property type="entry name" value="F-BOX ASSOCIATED DOMAIN-CONTAINING PROTEIN"/>
    <property type="match status" value="1"/>
</dbReference>
<name>A0A498KF43_MALDO</name>
<evidence type="ECO:0000313" key="2">
    <source>
        <dbReference type="EMBL" id="RXI05997.1"/>
    </source>
</evidence>
<dbReference type="EMBL" id="RDQH01000328">
    <property type="protein sequence ID" value="RXI05997.1"/>
    <property type="molecule type" value="Genomic_DNA"/>
</dbReference>
<evidence type="ECO:0000259" key="1">
    <source>
        <dbReference type="Pfam" id="PF08268"/>
    </source>
</evidence>
<gene>
    <name evidence="2" type="ORF">DVH24_018039</name>
</gene>
<dbReference type="SUPFAM" id="SSF81383">
    <property type="entry name" value="F-box domain"/>
    <property type="match status" value="1"/>
</dbReference>
<dbReference type="InterPro" id="IPR013187">
    <property type="entry name" value="F-box-assoc_dom_typ3"/>
</dbReference>